<evidence type="ECO:0000313" key="2">
    <source>
        <dbReference type="EMBL" id="TYP98656.1"/>
    </source>
</evidence>
<feature type="region of interest" description="Disordered" evidence="1">
    <location>
        <begin position="1"/>
        <end position="34"/>
    </location>
</feature>
<keyword evidence="3" id="KW-1185">Reference proteome</keyword>
<organism evidence="2 3">
    <name type="scientific">Sphingobacterium allocomposti</name>
    <dbReference type="NCBI Taxonomy" id="415956"/>
    <lineage>
        <taxon>Bacteria</taxon>
        <taxon>Pseudomonadati</taxon>
        <taxon>Bacteroidota</taxon>
        <taxon>Sphingobacteriia</taxon>
        <taxon>Sphingobacteriales</taxon>
        <taxon>Sphingobacteriaceae</taxon>
        <taxon>Sphingobacterium</taxon>
    </lineage>
</organism>
<dbReference type="Proteomes" id="UP000325105">
    <property type="component" value="Unassembled WGS sequence"/>
</dbReference>
<name>A0A5S5DUG4_9SPHI</name>
<gene>
    <name evidence="2" type="ORF">BC792_101314</name>
</gene>
<dbReference type="EMBL" id="VNHX01000001">
    <property type="protein sequence ID" value="TYP98656.1"/>
    <property type="molecule type" value="Genomic_DNA"/>
</dbReference>
<sequence>MTKPTTPGKDVTVRRSDAATGRNELLNAVENEHK</sequence>
<evidence type="ECO:0000256" key="1">
    <source>
        <dbReference type="SAM" id="MobiDB-lite"/>
    </source>
</evidence>
<evidence type="ECO:0000313" key="3">
    <source>
        <dbReference type="Proteomes" id="UP000325105"/>
    </source>
</evidence>
<protein>
    <submittedName>
        <fullName evidence="2">Uncharacterized protein</fullName>
    </submittedName>
</protein>
<proteinExistence type="predicted"/>
<reference evidence="2 3" key="1">
    <citation type="submission" date="2019-07" db="EMBL/GenBank/DDBJ databases">
        <title>Genomic Encyclopedia of Archaeal and Bacterial Type Strains, Phase II (KMG-II): from individual species to whole genera.</title>
        <authorList>
            <person name="Goeker M."/>
        </authorList>
    </citation>
    <scope>NUCLEOTIDE SEQUENCE [LARGE SCALE GENOMIC DNA]</scope>
    <source>
        <strain evidence="2 3">DSM 18850</strain>
    </source>
</reference>
<dbReference type="AlphaFoldDB" id="A0A5S5DUG4"/>
<accession>A0A5S5DUG4</accession>
<comment type="caution">
    <text evidence="2">The sequence shown here is derived from an EMBL/GenBank/DDBJ whole genome shotgun (WGS) entry which is preliminary data.</text>
</comment>